<dbReference type="AlphaFoldDB" id="A0AA94H6F8"/>
<evidence type="ECO:0000313" key="4">
    <source>
        <dbReference type="Proteomes" id="UP000182314"/>
    </source>
</evidence>
<sequence length="892" mass="91693">MSALDKKVQRFVSSKLGPLTVAMICALPAVANSAGLVMKNGTVYNTNGVPVVDINTPNSSGLSHNFWDDLNVDKNGLIFNNGTSASDTVLAGQIEGNSNLVGGPAKVILNEVVSRNASVINGMMEVAGNKADLIIANPNGITVNGGGSINTGKLTLTTGKAQLEDGELTGYNVNGGTITVGKLSNASPTEILSRNVVINGKVTADELNIVAGNNYVNARGEVAGTVAASGLRNYYSVDVSALGGMYANKINLVSTEAGVGVRNQGTIAGGVNGIKVDTKGILLNSNAKIQSAGLIDIKTNGRLDNTTGEISSIDTISIYTNKGEIVNSRAGRIATGGNININSGALTNSNGKIAAAGMLAVDTNNSTLTNTGKGKTVGIEAGIVALKTGNLNTRDGQISGGYVGIEAASIDNSGGNLQSAGDIDILSAGNIYNNKGLIRAANGHLTLGSGGTISNETTKTADTNSSDSLGIISQKELNIGAKRIVNRGGQIASNGSVTVESTGDIDNYTGKIVSSVSVLARGTSLNNDQGGLSADHGVDVAVSGTVSNNIGVISSNKSDVELNAGDIDNVGGLMLGENITLNAKNNVNNDTALIVARKLLKVNVLGTISNNNGNDFGDKYGEYFGIPQQIGGMIGNEGVSFSARNINSTNSRIISDFGDMKLEAASTLNNTHGLLYSAGNMAIDVGYMFYNNYATTASAGDMYISTVSLQNYSNGSIIDNDATGIISSEKNATLNVNNSFTNYGFINAEGDLKFNVTKGILYNSNAIAAGKNLNIDALNGIDNNGDIAGGNIVSLKTEGSANNRANRNIVGQQVIISAGQNITNHGNIVSDNYMDVTANGTVYNYLNMLSYGSAKITANTVTNSGRDALLGAYEDFSQDVKKLNNTGTVLGM</sequence>
<dbReference type="InterPro" id="IPR012334">
    <property type="entry name" value="Pectin_lyas_fold"/>
</dbReference>
<proteinExistence type="predicted"/>
<dbReference type="Pfam" id="PF05594">
    <property type="entry name" value="Fil_haemagg"/>
    <property type="match status" value="4"/>
</dbReference>
<feature type="domain" description="Filamentous haemagglutinin FhaB/tRNA nuclease CdiA-like TPS" evidence="2">
    <location>
        <begin position="46"/>
        <end position="166"/>
    </location>
</feature>
<comment type="caution">
    <text evidence="3">The sequence shown here is derived from an EMBL/GenBank/DDBJ whole genome shotgun (WGS) entry which is preliminary data.</text>
</comment>
<evidence type="ECO:0000256" key="1">
    <source>
        <dbReference type="SAM" id="SignalP"/>
    </source>
</evidence>
<dbReference type="KEGG" id="kor:AWR26_22055"/>
<protein>
    <submittedName>
        <fullName evidence="3">Filamentous hemagglutinin family N-terminal domain-containing protein</fullName>
    </submittedName>
</protein>
<feature type="chain" id="PRO_5041689584" evidence="1">
    <location>
        <begin position="32"/>
        <end position="892"/>
    </location>
</feature>
<dbReference type="InterPro" id="IPR011050">
    <property type="entry name" value="Pectin_lyase_fold/virulence"/>
</dbReference>
<dbReference type="Proteomes" id="UP000182314">
    <property type="component" value="Unassembled WGS sequence"/>
</dbReference>
<dbReference type="InterPro" id="IPR010069">
    <property type="entry name" value="CdiA_FHA1_rpt"/>
</dbReference>
<dbReference type="SMART" id="SM00912">
    <property type="entry name" value="Haemagg_act"/>
    <property type="match status" value="1"/>
</dbReference>
<accession>A0AA94H6F8</accession>
<gene>
    <name evidence="3" type="ORF">SAMN05216286_4108</name>
</gene>
<dbReference type="EMBL" id="FOKO01000005">
    <property type="protein sequence ID" value="SFD05235.1"/>
    <property type="molecule type" value="Genomic_DNA"/>
</dbReference>
<dbReference type="NCBIfam" id="TIGR01901">
    <property type="entry name" value="adhes_NPXG"/>
    <property type="match status" value="1"/>
</dbReference>
<feature type="signal peptide" evidence="1">
    <location>
        <begin position="1"/>
        <end position="31"/>
    </location>
</feature>
<evidence type="ECO:0000313" key="3">
    <source>
        <dbReference type="EMBL" id="SFD05235.1"/>
    </source>
</evidence>
<reference evidence="3 4" key="1">
    <citation type="submission" date="2016-10" db="EMBL/GenBank/DDBJ databases">
        <authorList>
            <person name="Varghese N."/>
            <person name="Submissions S."/>
        </authorList>
    </citation>
    <scope>NUCLEOTIDE SEQUENCE [LARGE SCALE GENOMIC DNA]</scope>
    <source>
        <strain evidence="3 4">CGMCC 1.7012</strain>
    </source>
</reference>
<dbReference type="InterPro" id="IPR008619">
    <property type="entry name" value="Filamentous_hemagglutn_rpt"/>
</dbReference>
<dbReference type="SUPFAM" id="SSF51126">
    <property type="entry name" value="Pectin lyase-like"/>
    <property type="match status" value="1"/>
</dbReference>
<name>A0AA94H6F8_9ENTR</name>
<organism evidence="3 4">
    <name type="scientific">Kosakonia oryzae</name>
    <dbReference type="NCBI Taxonomy" id="497725"/>
    <lineage>
        <taxon>Bacteria</taxon>
        <taxon>Pseudomonadati</taxon>
        <taxon>Pseudomonadota</taxon>
        <taxon>Gammaproteobacteria</taxon>
        <taxon>Enterobacterales</taxon>
        <taxon>Enterobacteriaceae</taxon>
        <taxon>Kosakonia</taxon>
    </lineage>
</organism>
<dbReference type="Gene3D" id="2.160.20.10">
    <property type="entry name" value="Single-stranded right-handed beta-helix, Pectin lyase-like"/>
    <property type="match status" value="1"/>
</dbReference>
<dbReference type="InterPro" id="IPR008638">
    <property type="entry name" value="FhaB/CdiA-like_TPS"/>
</dbReference>
<dbReference type="Pfam" id="PF05860">
    <property type="entry name" value="TPS"/>
    <property type="match status" value="1"/>
</dbReference>
<keyword evidence="1" id="KW-0732">Signal</keyword>
<dbReference type="NCBIfam" id="TIGR01731">
    <property type="entry name" value="fil_hemag_20aa"/>
    <property type="match status" value="9"/>
</dbReference>
<evidence type="ECO:0000259" key="2">
    <source>
        <dbReference type="SMART" id="SM00912"/>
    </source>
</evidence>